<keyword evidence="3" id="KW-0238">DNA-binding</keyword>
<dbReference type="eggNOG" id="COG0583">
    <property type="taxonomic scope" value="Bacteria"/>
</dbReference>
<dbReference type="GO" id="GO:0003700">
    <property type="term" value="F:DNA-binding transcription factor activity"/>
    <property type="evidence" value="ECO:0007669"/>
    <property type="project" value="InterPro"/>
</dbReference>
<dbReference type="InterPro" id="IPR000847">
    <property type="entry name" value="LysR_HTH_N"/>
</dbReference>
<name>G5KFZ5_9STRE</name>
<dbReference type="InterPro" id="IPR036388">
    <property type="entry name" value="WH-like_DNA-bd_sf"/>
</dbReference>
<comment type="caution">
    <text evidence="6">The sequence shown here is derived from an EMBL/GenBank/DDBJ whole genome shotgun (WGS) entry which is preliminary data.</text>
</comment>
<evidence type="ECO:0000256" key="1">
    <source>
        <dbReference type="ARBA" id="ARBA00009437"/>
    </source>
</evidence>
<dbReference type="SUPFAM" id="SSF53850">
    <property type="entry name" value="Periplasmic binding protein-like II"/>
    <property type="match status" value="1"/>
</dbReference>
<dbReference type="PANTHER" id="PTHR30346:SF28">
    <property type="entry name" value="HTH-TYPE TRANSCRIPTIONAL REGULATOR CYNR"/>
    <property type="match status" value="1"/>
</dbReference>
<evidence type="ECO:0000256" key="4">
    <source>
        <dbReference type="ARBA" id="ARBA00023163"/>
    </source>
</evidence>
<dbReference type="InterPro" id="IPR005119">
    <property type="entry name" value="LysR_subst-bd"/>
</dbReference>
<sequence length="294" mass="33063">MDIRQLNYFLAVADTKNYSHAAKSLFVTQPTLSQSIKKLEMELNTTLFNQNGRQLILTEAGDILYSRGSQLVSDFNQIVSEIQKINHEDKEVIRLGLTSLFAIQFMTQISAFIATHANVEVTLIQEGSRKLQDLLSEGKIDIGLLSFPIINPNIKIEPLNTSTNGYQVSVVAPSDHPLSSKESIHLANLKGTKIASLTEHYMLGEMLPRRCRALGFEPNIVFKHSDWEILLHSLTNLGAVTLLPKEFQTLSKVDGLTWIDLQDKNDFYPIGIAYRHDTIFTPVVEDLLQLIKTN</sequence>
<dbReference type="EMBL" id="AEUZ02000001">
    <property type="protein sequence ID" value="EHJ57357.1"/>
    <property type="molecule type" value="Genomic_DNA"/>
</dbReference>
<dbReference type="GO" id="GO:0032993">
    <property type="term" value="C:protein-DNA complex"/>
    <property type="evidence" value="ECO:0007669"/>
    <property type="project" value="TreeGrafter"/>
</dbReference>
<dbReference type="STRING" id="764291.STRUR_1154"/>
<proteinExistence type="inferred from homology"/>
<accession>G5KFZ5</accession>
<keyword evidence="4" id="KW-0804">Transcription</keyword>
<keyword evidence="2" id="KW-0805">Transcription regulation</keyword>
<dbReference type="GO" id="GO:0003677">
    <property type="term" value="F:DNA binding"/>
    <property type="evidence" value="ECO:0007669"/>
    <property type="project" value="UniProtKB-KW"/>
</dbReference>
<dbReference type="SUPFAM" id="SSF46785">
    <property type="entry name" value="Winged helix' DNA-binding domain"/>
    <property type="match status" value="1"/>
</dbReference>
<dbReference type="Gene3D" id="3.40.190.290">
    <property type="match status" value="1"/>
</dbReference>
<dbReference type="InterPro" id="IPR036390">
    <property type="entry name" value="WH_DNA-bd_sf"/>
</dbReference>
<dbReference type="AlphaFoldDB" id="G5KFZ5"/>
<dbReference type="PANTHER" id="PTHR30346">
    <property type="entry name" value="TRANSCRIPTIONAL DUAL REGULATOR HCAR-RELATED"/>
    <property type="match status" value="1"/>
</dbReference>
<dbReference type="RefSeq" id="WP_006740070.1">
    <property type="nucleotide sequence ID" value="NZ_AEUZ02000001.1"/>
</dbReference>
<organism evidence="6 7">
    <name type="scientific">Streptococcus urinalis 2285-97</name>
    <dbReference type="NCBI Taxonomy" id="764291"/>
    <lineage>
        <taxon>Bacteria</taxon>
        <taxon>Bacillati</taxon>
        <taxon>Bacillota</taxon>
        <taxon>Bacilli</taxon>
        <taxon>Lactobacillales</taxon>
        <taxon>Streptococcaceae</taxon>
        <taxon>Streptococcus</taxon>
    </lineage>
</organism>
<evidence type="ECO:0000256" key="2">
    <source>
        <dbReference type="ARBA" id="ARBA00023015"/>
    </source>
</evidence>
<dbReference type="Gene3D" id="1.10.10.10">
    <property type="entry name" value="Winged helix-like DNA-binding domain superfamily/Winged helix DNA-binding domain"/>
    <property type="match status" value="1"/>
</dbReference>
<dbReference type="Proteomes" id="UP000005388">
    <property type="component" value="Unassembled WGS sequence"/>
</dbReference>
<evidence type="ECO:0000259" key="5">
    <source>
        <dbReference type="PROSITE" id="PS50931"/>
    </source>
</evidence>
<reference evidence="6 7" key="1">
    <citation type="journal article" date="2014" name="Int. J. Syst. Evol. Microbiol.">
        <title>Phylogenomics and the dynamic genome evolution of the genus Streptococcus.</title>
        <authorList>
            <consortium name="The Broad Institute Genome Sequencing Platform"/>
            <person name="Richards V.P."/>
            <person name="Palmer S.R."/>
            <person name="Pavinski Bitar P.D."/>
            <person name="Qin X."/>
            <person name="Weinstock G.M."/>
            <person name="Highlander S.K."/>
            <person name="Town C.D."/>
            <person name="Burne R.A."/>
            <person name="Stanhope M.J."/>
        </authorList>
    </citation>
    <scope>NUCLEOTIDE SEQUENCE [LARGE SCALE GENOMIC DNA]</scope>
    <source>
        <strain evidence="6 7">2285-97</strain>
    </source>
</reference>
<dbReference type="CDD" id="cd05466">
    <property type="entry name" value="PBP2_LTTR_substrate"/>
    <property type="match status" value="1"/>
</dbReference>
<dbReference type="PROSITE" id="PS50931">
    <property type="entry name" value="HTH_LYSR"/>
    <property type="match status" value="1"/>
</dbReference>
<evidence type="ECO:0000313" key="6">
    <source>
        <dbReference type="EMBL" id="EHJ57357.1"/>
    </source>
</evidence>
<keyword evidence="7" id="KW-1185">Reference proteome</keyword>
<evidence type="ECO:0000256" key="3">
    <source>
        <dbReference type="ARBA" id="ARBA00023125"/>
    </source>
</evidence>
<gene>
    <name evidence="6" type="ORF">STRUR_1154</name>
</gene>
<protein>
    <submittedName>
        <fullName evidence="6">LysR substrate binding domain protein</fullName>
    </submittedName>
</protein>
<dbReference type="Pfam" id="PF03466">
    <property type="entry name" value="LysR_substrate"/>
    <property type="match status" value="1"/>
</dbReference>
<dbReference type="PRINTS" id="PR00039">
    <property type="entry name" value="HTHLYSR"/>
</dbReference>
<dbReference type="Pfam" id="PF00126">
    <property type="entry name" value="HTH_1"/>
    <property type="match status" value="1"/>
</dbReference>
<evidence type="ECO:0000313" key="7">
    <source>
        <dbReference type="Proteomes" id="UP000005388"/>
    </source>
</evidence>
<comment type="similarity">
    <text evidence="1">Belongs to the LysR transcriptional regulatory family.</text>
</comment>
<dbReference type="FunFam" id="1.10.10.10:FF:000001">
    <property type="entry name" value="LysR family transcriptional regulator"/>
    <property type="match status" value="1"/>
</dbReference>
<feature type="domain" description="HTH lysR-type" evidence="5">
    <location>
        <begin position="1"/>
        <end position="58"/>
    </location>
</feature>